<name>A0ABR9N1I2_9MICO</name>
<keyword evidence="3" id="KW-1185">Reference proteome</keyword>
<organism evidence="2 3">
    <name type="scientific">Myceligenerans pegani</name>
    <dbReference type="NCBI Taxonomy" id="2776917"/>
    <lineage>
        <taxon>Bacteria</taxon>
        <taxon>Bacillati</taxon>
        <taxon>Actinomycetota</taxon>
        <taxon>Actinomycetes</taxon>
        <taxon>Micrococcales</taxon>
        <taxon>Promicromonosporaceae</taxon>
        <taxon>Myceligenerans</taxon>
    </lineage>
</organism>
<feature type="transmembrane region" description="Helical" evidence="1">
    <location>
        <begin position="41"/>
        <end position="63"/>
    </location>
</feature>
<feature type="transmembrane region" description="Helical" evidence="1">
    <location>
        <begin position="110"/>
        <end position="130"/>
    </location>
</feature>
<sequence>MTEPTFRTLSAIAFALAVLAGIAETAIVLASIDPAQADGGLLPQLALRGLVFAGALVCAWFLARGRRWAWWALLLGLGVLGLASMVLPPAAELAAGTGWYDALGGDTSAAFPVLRGLHIALVVTGVAAMIRPEVRGSLGAARATARDDRPAAVAR</sequence>
<accession>A0ABR9N1I2</accession>
<keyword evidence="1" id="KW-1133">Transmembrane helix</keyword>
<keyword evidence="1" id="KW-0812">Transmembrane</keyword>
<reference evidence="2 3" key="1">
    <citation type="submission" date="2020-10" db="EMBL/GenBank/DDBJ databases">
        <title>Myceligenerans pegani sp. nov., an endophytic actinomycete isolated from Peganum harmala L. in Xinjiang, China.</title>
        <authorList>
            <person name="Xin L."/>
        </authorList>
    </citation>
    <scope>NUCLEOTIDE SEQUENCE [LARGE SCALE GENOMIC DNA]</scope>
    <source>
        <strain evidence="2 3">TRM65318</strain>
    </source>
</reference>
<comment type="caution">
    <text evidence="2">The sequence shown here is derived from an EMBL/GenBank/DDBJ whole genome shotgun (WGS) entry which is preliminary data.</text>
</comment>
<evidence type="ECO:0000313" key="3">
    <source>
        <dbReference type="Proteomes" id="UP000625527"/>
    </source>
</evidence>
<evidence type="ECO:0000256" key="1">
    <source>
        <dbReference type="SAM" id="Phobius"/>
    </source>
</evidence>
<dbReference type="EMBL" id="JADAQT010000097">
    <property type="protein sequence ID" value="MBE1877210.1"/>
    <property type="molecule type" value="Genomic_DNA"/>
</dbReference>
<evidence type="ECO:0000313" key="2">
    <source>
        <dbReference type="EMBL" id="MBE1877210.1"/>
    </source>
</evidence>
<dbReference type="Proteomes" id="UP000625527">
    <property type="component" value="Unassembled WGS sequence"/>
</dbReference>
<protein>
    <submittedName>
        <fullName evidence="2">Uncharacterized protein</fullName>
    </submittedName>
</protein>
<dbReference type="RefSeq" id="WP_192863757.1">
    <property type="nucleotide sequence ID" value="NZ_JADAQT010000097.1"/>
</dbReference>
<feature type="transmembrane region" description="Helical" evidence="1">
    <location>
        <begin position="70"/>
        <end position="90"/>
    </location>
</feature>
<proteinExistence type="predicted"/>
<keyword evidence="1" id="KW-0472">Membrane</keyword>
<gene>
    <name evidence="2" type="ORF">IHE71_16070</name>
</gene>